<dbReference type="PANTHER" id="PTHR48103">
    <property type="entry name" value="MIDASIN-RELATED"/>
    <property type="match status" value="1"/>
</dbReference>
<feature type="non-terminal residue" evidence="5">
    <location>
        <position position="2687"/>
    </location>
</feature>
<dbReference type="Pfam" id="PF07728">
    <property type="entry name" value="AAA_5"/>
    <property type="match status" value="3"/>
</dbReference>
<proteinExistence type="predicted"/>
<evidence type="ECO:0000259" key="4">
    <source>
        <dbReference type="SMART" id="SM00382"/>
    </source>
</evidence>
<dbReference type="InterPro" id="IPR040848">
    <property type="entry name" value="AAA_lid_7"/>
</dbReference>
<gene>
    <name evidence="5" type="primary">MDN1_1</name>
    <name evidence="5" type="ORF">IWQ62_002881</name>
</gene>
<accession>A0A9W8E7K1</accession>
<evidence type="ECO:0000256" key="1">
    <source>
        <dbReference type="ARBA" id="ARBA00022741"/>
    </source>
</evidence>
<reference evidence="5" key="1">
    <citation type="submission" date="2022-07" db="EMBL/GenBank/DDBJ databases">
        <title>Phylogenomic reconstructions and comparative analyses of Kickxellomycotina fungi.</title>
        <authorList>
            <person name="Reynolds N.K."/>
            <person name="Stajich J.E."/>
            <person name="Barry K."/>
            <person name="Grigoriev I.V."/>
            <person name="Crous P."/>
            <person name="Smith M.E."/>
        </authorList>
    </citation>
    <scope>NUCLEOTIDE SEQUENCE</scope>
    <source>
        <strain evidence="5">RSA 1196</strain>
    </source>
</reference>
<dbReference type="SMART" id="SM00382">
    <property type="entry name" value="AAA"/>
    <property type="match status" value="2"/>
</dbReference>
<feature type="domain" description="AAA+ ATPase" evidence="4">
    <location>
        <begin position="372"/>
        <end position="523"/>
    </location>
</feature>
<dbReference type="GO" id="GO:0000027">
    <property type="term" value="P:ribosomal large subunit assembly"/>
    <property type="evidence" value="ECO:0007669"/>
    <property type="project" value="TreeGrafter"/>
</dbReference>
<dbReference type="FunFam" id="3.40.50.300:FF:001384">
    <property type="entry name" value="Midasin"/>
    <property type="match status" value="1"/>
</dbReference>
<dbReference type="GO" id="GO:0005524">
    <property type="term" value="F:ATP binding"/>
    <property type="evidence" value="ECO:0007669"/>
    <property type="project" value="UniProtKB-KW"/>
</dbReference>
<feature type="non-terminal residue" evidence="5">
    <location>
        <position position="1"/>
    </location>
</feature>
<evidence type="ECO:0000256" key="2">
    <source>
        <dbReference type="ARBA" id="ARBA00022840"/>
    </source>
</evidence>
<feature type="region of interest" description="Disordered" evidence="3">
    <location>
        <begin position="2493"/>
        <end position="2517"/>
    </location>
</feature>
<feature type="region of interest" description="Disordered" evidence="3">
    <location>
        <begin position="1024"/>
        <end position="1043"/>
    </location>
</feature>
<name>A0A9W8E7K1_9FUNG</name>
<dbReference type="InterPro" id="IPR003593">
    <property type="entry name" value="AAA+_ATPase"/>
</dbReference>
<dbReference type="GO" id="GO:0030687">
    <property type="term" value="C:preribosome, large subunit precursor"/>
    <property type="evidence" value="ECO:0007669"/>
    <property type="project" value="TreeGrafter"/>
</dbReference>
<dbReference type="GO" id="GO:0005634">
    <property type="term" value="C:nucleus"/>
    <property type="evidence" value="ECO:0007669"/>
    <property type="project" value="TreeGrafter"/>
</dbReference>
<sequence length="2687" mass="301854">LQQELQRSLTQWGQLYETLKSLPPNDTETTPIESPTVVVDEPKPETRLTESTNPDQFDQIRADPLYRDLCDRHPELQQHEEQVLALRERCSNLFEWQDGPLVQAMKTGEMFLLDEISLADDSVLERLNSVLEPSGVLVLAEKGSTKMEQIVGADKFRFLATMNPGGDYGKRELSPALRNRFTEIWVPAVTDPGDLHQILVERNRHSELVPFAKGILKFTQWFVHHLPHRGDHVFSLRDYLTWMDFMNATFPRFSADEAFVYGGRLTVLDGLGSHGSVGGFASEVQLRTFSEQCLTQLRILAAECSSASLDPHTVCPPLTVDALRVTDDTFAVGPFTIPKGPLSGAATGDTQFTFRAPTTFANLTRLLSGMQVAKPILMEGSPGVGKTSLVASLAAAAGHQLVRINLSEQTDLMDLFGSDLPVEGGASGEFTWCDAAFLKAMKEGSWVLLDEINLASQSVLEGLNSCLDHRGVVYIPELDREFPCKPGFKIFAAQNPLQQGGGRKGLPKSFVNRFTQIYVEQLKMDDYQVILRHAFPQYPAEPLQRMLEFNQRMHLETMTNRSFGQRGQPWEFNLRDVFRWLHLVTDRQSILPNAQPVDYLALLYLQRMRTEADRTKVWELFAEYFGGIVQPPVRPCVVVEPTFVQIGCAVLPRRPKSLEQLSAPWSQSLNLLQGYLPLLESIMRCVQQSWMPILVGDAATGKTNLVRLLALITGNPLLEFSMNSAVDSMELLGGFEQVDLNRHRTQLFREVTELVQRLNIQLLLLNDGGSVLGSSRNSALGASLLALTTAYRAAWKEHQTYTQSSEPTTTGMTPHRSYPQLTKLLDTLEQVHRILPETDHKDLMSTLASMHNRLTRIRTMERQDVRGRFEWIDGVLIQALEQGHWLLIDNANLCNPSILDRLNGLLEPHGSLAVHERGLVGGDIRTVTPHPNFRIFMTCNPQFGELSRAMRNRGIEISLLGNECTQSYPDLLRLVTQHGMGSGPWQVAWLTQARQRTPEFLTPDGYSMDVPSSNDSAVLAKTTSGTAEPAGLPTPPHDNEMSEEPMTRVVTTQSQKNLRDILQEIKLVVETQQRGAPMSDAWSVVSSTTTDRRWDSLWDFYHTAVPRWGMFQRGQGGLTGLLNQGSYLAYLLLRDTLPEVEQTTSAPSISVHNTRMDGQPTSREILDTAGVTFLAYLSPTDAEERQTLLKHLGTHLACTTQGRQVVEALMETLASLAVHPVVRALQCTRHWLLTRLYPEGILPIGVSDQAYNVLFNPTLHQALSNGSLEASDRQLYGMVFKAYQTCLAVFQLVTRALYAKVCVAQECHMGKDSHPRDMSALQLSHWYCQGKILTTSHRVLPVVRSLVPYLDSQWQVLNDGATWLATKILECFDSTNTLDTFQTSQFFDVISSMHDKLECISVQYTRLVKHSQSQTLDMSVYASVGQALGRCAQHPVDPSFKQAVGAWCSFIDQTVHWGQVIGLKTCEISSHLWHQWHPSQLTEPALLAGLTSAQEVWGVMQSSPVGQAFAKAPLDAPKQFVTDKQVLLQTVATLYALESRGLEGAGATLLESLQESIVQLKDRYTPVKEVEVNESTFTSETSPDTEGQDTEAFSAFVNYTSYRKEQRVVHNVQLLLDSPAQADLTSIYTLLPGLLKDFLGHSLTMASRSPLQLVAHQRLLWILETDQSTTPEALAPLANEIVGIAAEYPWQDKVIWSPSNQQPDLPSQGPAVFNQAVVSECVFPATAGLSQSSLERMNLHIGELHHVTSNLLDLYPSARDPLRDDAAWLVGYQLRLIHWCSDSQDSALTMMYGNWVQYFAKFFANPAGQVTASTLPEELNGTESNMFATMAGHPVPPVARKYLTRSLTCTAQLVHWLTSTMARPEGVQEAYQWMSLGYVYLGLGMLTLLIPETAVDPAMKYILEWQWLHQDKLGLVVESVALSAVERMTTGNPVNPATQRVLDELHNLTQRIASFNSRVVARPTVSQFPQLFQDLGHLLHRMLAETQLQRVLPEGGKISGPEQKRTARFMQDNLAHYLARIRTKYPDYGDFLDPVAQCIALTQVGIGYAHLPEGDAHLLDLDDPRGLTRDGDALKWFMKRMLQFPFFTALDSKHSPASLATSDMLHSLRRRLLSKTDDREPNFSLYLTTLQTLLRWLLRCHRSQVIDWSTFALVWERLFGEVQQLWQAVDQRQKAETAQQQAMYKYKESTFTADDPEVADARELKALFPNFADELQDLAGNDETEGVTQVHDVVEKEDVGRLNLDQQVLTDIVSIHQQVFTPGASGLFDQGNQQSVSDASELVFVTQCHHLVGSLTPYLPSLGWAFDSQFFPAHLATLVHMPDQETTDTTVTTAFQNSLALHYAPDYSYDFYNDANLSECQTVLDLLLSIRTRIDDILQVWTEQPALEHLRSIVVRLLGFPLTSPVAKFLAGLELLLQKSDDWESYASREFSLKPLLDRVVQLIIHWRQLELNSWPQLFEVEDRRQKSLTTRWWLHLYSLVVMPLLPPGSISGDEPLDSLAPPNESSDESDPAPPPMDAMSVLQALVQYIRSSPLGEFHSRLELLRTFSHHVAQLVRLESNGDISHLDRDGLLTPYTMARVLEHTYTYYSMYSDHLAQAKRDLRKPIEKEMRDFVRVASFKDVNVFALKASAVKTHHELHKCLKRYRQVLHQSVDPLITQFDNTVTLETSEKAFVEEVTGSKSIPTE</sequence>
<keyword evidence="6" id="KW-1185">Reference proteome</keyword>
<dbReference type="PANTHER" id="PTHR48103:SF2">
    <property type="entry name" value="MIDASIN"/>
    <property type="match status" value="1"/>
</dbReference>
<keyword evidence="1" id="KW-0547">Nucleotide-binding</keyword>
<dbReference type="SUPFAM" id="SSF52540">
    <property type="entry name" value="P-loop containing nucleoside triphosphate hydrolases"/>
    <property type="match status" value="3"/>
</dbReference>
<dbReference type="Gene3D" id="3.40.50.300">
    <property type="entry name" value="P-loop containing nucleotide triphosphate hydrolases"/>
    <property type="match status" value="4"/>
</dbReference>
<dbReference type="GO" id="GO:0000055">
    <property type="term" value="P:ribosomal large subunit export from nucleus"/>
    <property type="evidence" value="ECO:0007669"/>
    <property type="project" value="TreeGrafter"/>
</dbReference>
<evidence type="ECO:0000313" key="6">
    <source>
        <dbReference type="Proteomes" id="UP001150925"/>
    </source>
</evidence>
<comment type="caution">
    <text evidence="5">The sequence shown here is derived from an EMBL/GenBank/DDBJ whole genome shotgun (WGS) entry which is preliminary data.</text>
</comment>
<dbReference type="Proteomes" id="UP001150925">
    <property type="component" value="Unassembled WGS sequence"/>
</dbReference>
<protein>
    <submittedName>
        <fullName evidence="5">AAA ATPase midasin</fullName>
    </submittedName>
</protein>
<dbReference type="InterPro" id="IPR027417">
    <property type="entry name" value="P-loop_NTPase"/>
</dbReference>
<dbReference type="EMBL" id="JANBPY010000678">
    <property type="protein sequence ID" value="KAJ1964639.1"/>
    <property type="molecule type" value="Genomic_DNA"/>
</dbReference>
<evidence type="ECO:0000256" key="3">
    <source>
        <dbReference type="SAM" id="MobiDB-lite"/>
    </source>
</evidence>
<organism evidence="5 6">
    <name type="scientific">Dispira parvispora</name>
    <dbReference type="NCBI Taxonomy" id="1520584"/>
    <lineage>
        <taxon>Eukaryota</taxon>
        <taxon>Fungi</taxon>
        <taxon>Fungi incertae sedis</taxon>
        <taxon>Zoopagomycota</taxon>
        <taxon>Kickxellomycotina</taxon>
        <taxon>Dimargaritomycetes</taxon>
        <taxon>Dimargaritales</taxon>
        <taxon>Dimargaritaceae</taxon>
        <taxon>Dispira</taxon>
    </lineage>
</organism>
<dbReference type="Pfam" id="PF17867">
    <property type="entry name" value="AAA_lid_7"/>
    <property type="match status" value="1"/>
</dbReference>
<dbReference type="InterPro" id="IPR011704">
    <property type="entry name" value="ATPase_dyneun-rel_AAA"/>
</dbReference>
<dbReference type="Pfam" id="PF21108">
    <property type="entry name" value="MDN1_4th"/>
    <property type="match status" value="1"/>
</dbReference>
<keyword evidence="2" id="KW-0067">ATP-binding</keyword>
<dbReference type="InterPro" id="IPR048617">
    <property type="entry name" value="MDN1_AAA_lid_4"/>
</dbReference>
<dbReference type="GO" id="GO:0016887">
    <property type="term" value="F:ATP hydrolysis activity"/>
    <property type="evidence" value="ECO:0007669"/>
    <property type="project" value="InterPro"/>
</dbReference>
<dbReference type="OrthoDB" id="5186at2759"/>
<evidence type="ECO:0000313" key="5">
    <source>
        <dbReference type="EMBL" id="KAJ1964639.1"/>
    </source>
</evidence>
<feature type="domain" description="AAA+ ATPase" evidence="4">
    <location>
        <begin position="688"/>
        <end position="961"/>
    </location>
</feature>